<dbReference type="PROSITE" id="PS51257">
    <property type="entry name" value="PROKAR_LIPOPROTEIN"/>
    <property type="match status" value="1"/>
</dbReference>
<dbReference type="Pfam" id="PF06028">
    <property type="entry name" value="DUF915"/>
    <property type="match status" value="1"/>
</dbReference>
<dbReference type="Gene3D" id="3.40.50.1820">
    <property type="entry name" value="alpha/beta hydrolase"/>
    <property type="match status" value="1"/>
</dbReference>
<dbReference type="EMBL" id="FRYL01000031">
    <property type="protein sequence ID" value="SHO81186.1"/>
    <property type="molecule type" value="Genomic_DNA"/>
</dbReference>
<accession>A0A1W1EK52</accession>
<dbReference type="InterPro" id="IPR010315">
    <property type="entry name" value="DUF915_hydro-like"/>
</dbReference>
<protein>
    <submittedName>
        <fullName evidence="1">Uncharacterized protein</fullName>
    </submittedName>
</protein>
<reference evidence="1" key="1">
    <citation type="submission" date="2016-10" db="EMBL/GenBank/DDBJ databases">
        <authorList>
            <person name="de Groot N.N."/>
        </authorList>
    </citation>
    <scope>NUCLEOTIDE SEQUENCE</scope>
</reference>
<dbReference type="AlphaFoldDB" id="A0A1W1EK52"/>
<evidence type="ECO:0000313" key="1">
    <source>
        <dbReference type="EMBL" id="SHO81186.1"/>
    </source>
</evidence>
<proteinExistence type="predicted"/>
<sequence>MVKQFIIISSLFLIGCGSGDFSNGLPTESINTPQTTTTIDISREEENITNNNEDNITITQTDDGIVEEVLNSNILNEPSVSILDIVYNNLVDITVDANKDNTTENINEEENSTTTENINEEDENNITIEDNNETNSTEEEIFIEVENNDTRPNIILVHGLNSGASIWNSIAPRISNYMKIDNNLTVDVGIEINIDSNAKCFDGAVDGEVLCGDLDNIKSQSKYRSIANDKVFGLKRGDFEVSKVEYQINGDIITQDILQQQKVFAINFSNSNQLSFDAQGYELKRIIDDISMRTGIDNFILIGHSMGGLAIRAYIQNEEIKRVEKVITLNTPHLGANGGIYNDTTKNAGVNLANDSKSYQLLNSNISDKYDNIKFYYLGYSSEISSSDDELYFSSGDGVVDIGSQMGLDILDSYRIIFSPQEETLDTFKYISSNATKEWNDESIEINEFNSLAHNAVLEDEDYIYVIIDIIKM</sequence>
<organism evidence="1">
    <name type="scientific">hydrothermal vent metagenome</name>
    <dbReference type="NCBI Taxonomy" id="652676"/>
    <lineage>
        <taxon>unclassified sequences</taxon>
        <taxon>metagenomes</taxon>
        <taxon>ecological metagenomes</taxon>
    </lineage>
</organism>
<name>A0A1W1EK52_9ZZZZ</name>
<dbReference type="InterPro" id="IPR029058">
    <property type="entry name" value="AB_hydrolase_fold"/>
</dbReference>
<dbReference type="SUPFAM" id="SSF53474">
    <property type="entry name" value="alpha/beta-Hydrolases"/>
    <property type="match status" value="1"/>
</dbReference>
<gene>
    <name evidence="1" type="ORF">MNB_SV-15-1570</name>
</gene>